<dbReference type="InterPro" id="IPR004550">
    <property type="entry name" value="AsnASE_II"/>
</dbReference>
<dbReference type="Pfam" id="PF00710">
    <property type="entry name" value="Asparaginase"/>
    <property type="match status" value="1"/>
</dbReference>
<feature type="region of interest" description="Disordered" evidence="9">
    <location>
        <begin position="338"/>
        <end position="357"/>
    </location>
</feature>
<dbReference type="PANTHER" id="PTHR11707">
    <property type="entry name" value="L-ASPARAGINASE"/>
    <property type="match status" value="1"/>
</dbReference>
<evidence type="ECO:0000259" key="11">
    <source>
        <dbReference type="Pfam" id="PF17763"/>
    </source>
</evidence>
<dbReference type="PROSITE" id="PS00144">
    <property type="entry name" value="ASN_GLN_ASE_1"/>
    <property type="match status" value="1"/>
</dbReference>
<dbReference type="SUPFAM" id="SSF53774">
    <property type="entry name" value="Glutaminase/Asparaginase"/>
    <property type="match status" value="1"/>
</dbReference>
<dbReference type="GO" id="GO:0006528">
    <property type="term" value="P:asparagine metabolic process"/>
    <property type="evidence" value="ECO:0007669"/>
    <property type="project" value="InterPro"/>
</dbReference>
<feature type="active site" evidence="7">
    <location>
        <position position="17"/>
    </location>
</feature>
<feature type="domain" description="L-asparaginase N-terminal" evidence="10">
    <location>
        <begin position="8"/>
        <end position="188"/>
    </location>
</feature>
<dbReference type="GO" id="GO:0004067">
    <property type="term" value="F:asparaginase activity"/>
    <property type="evidence" value="ECO:0007669"/>
    <property type="project" value="UniProtKB-UniRule"/>
</dbReference>
<evidence type="ECO:0000256" key="5">
    <source>
        <dbReference type="PIRSR" id="PIRSR001220-1"/>
    </source>
</evidence>
<dbReference type="InterPro" id="IPR006034">
    <property type="entry name" value="Asparaginase/glutaminase-like"/>
</dbReference>
<evidence type="ECO:0000256" key="8">
    <source>
        <dbReference type="PROSITE-ProRule" id="PRU10100"/>
    </source>
</evidence>
<dbReference type="AlphaFoldDB" id="A0A5E9FYB7"/>
<gene>
    <name evidence="12" type="ORF">SAMN05216368_10560</name>
</gene>
<dbReference type="Proteomes" id="UP000199639">
    <property type="component" value="Unassembled WGS sequence"/>
</dbReference>
<feature type="domain" description="Asparaginase/glutaminase C-terminal" evidence="11">
    <location>
        <begin position="217"/>
        <end position="331"/>
    </location>
</feature>
<evidence type="ECO:0000313" key="13">
    <source>
        <dbReference type="Proteomes" id="UP000199639"/>
    </source>
</evidence>
<evidence type="ECO:0000256" key="4">
    <source>
        <dbReference type="ARBA" id="ARBA00049366"/>
    </source>
</evidence>
<evidence type="ECO:0000256" key="1">
    <source>
        <dbReference type="ARBA" id="ARBA00010518"/>
    </source>
</evidence>
<dbReference type="PROSITE" id="PS51732">
    <property type="entry name" value="ASN_GLN_ASE_3"/>
    <property type="match status" value="1"/>
</dbReference>
<dbReference type="InterPro" id="IPR027473">
    <property type="entry name" value="L-asparaginase_C"/>
</dbReference>
<dbReference type="PIRSF" id="PIRSF001220">
    <property type="entry name" value="L-ASNase_gatD"/>
    <property type="match status" value="1"/>
</dbReference>
<dbReference type="EMBL" id="FNIB01000005">
    <property type="protein sequence ID" value="SDN37018.1"/>
    <property type="molecule type" value="Genomic_DNA"/>
</dbReference>
<comment type="catalytic activity">
    <reaction evidence="4">
        <text>L-asparagine + H2O = L-aspartate + NH4(+)</text>
        <dbReference type="Rhea" id="RHEA:21016"/>
        <dbReference type="ChEBI" id="CHEBI:15377"/>
        <dbReference type="ChEBI" id="CHEBI:28938"/>
        <dbReference type="ChEBI" id="CHEBI:29991"/>
        <dbReference type="ChEBI" id="CHEBI:58048"/>
        <dbReference type="EC" id="3.5.1.1"/>
    </reaction>
</comment>
<evidence type="ECO:0000313" key="12">
    <source>
        <dbReference type="EMBL" id="SDN37018.1"/>
    </source>
</evidence>
<dbReference type="PANTHER" id="PTHR11707:SF28">
    <property type="entry name" value="60 KDA LYSOPHOSPHOLIPASE"/>
    <property type="match status" value="1"/>
</dbReference>
<proteinExistence type="inferred from homology"/>
<evidence type="ECO:0000259" key="10">
    <source>
        <dbReference type="Pfam" id="PF00710"/>
    </source>
</evidence>
<dbReference type="STRING" id="1424659.SAMN05216368_10560"/>
<sequence length="357" mass="35607">MTDRAGTHVVLLATGGTISSRAFPAEGGAAVAADAGSQILDALDAPLAYPVRVIDVACEGSYLLTLHDMIAICAQIKIALADPTVRGVVVTHGTDTMEETAYLADLTHDDLSPVVFTGAQKSADAADPDGPANLAAAIAVAGSPDAAGLGALIVFAGEIFAARGVRKAHTFALDAFTNPDFGSAGVVTAVGDVVITGSNERMPPLPLPAVPRDQALRVDVISAYPGADGVLLRASVAAGAGGIVLQATGSGNANPALCSAVAEAAGHGTVVVTSTRVSAGPVIPVYGAGGGRDLVAAGAIPSGLLRPSQSMILLSLLLLLGRDHDDIAQAFAVHGAAPAPDKTSDSLYVHSTRKAHS</sequence>
<dbReference type="Gene3D" id="3.40.50.1170">
    <property type="entry name" value="L-asparaginase, N-terminal domain"/>
    <property type="match status" value="1"/>
</dbReference>
<name>A0A5E9FYB7_9MICO</name>
<comment type="similarity">
    <text evidence="1">Belongs to the asparaginase 1 family.</text>
</comment>
<dbReference type="InterPro" id="IPR027475">
    <property type="entry name" value="Asparaginase/glutaminase_AS2"/>
</dbReference>
<dbReference type="EC" id="3.5.1.1" evidence="2"/>
<dbReference type="PROSITE" id="PS00917">
    <property type="entry name" value="ASN_GLN_ASE_2"/>
    <property type="match status" value="1"/>
</dbReference>
<feature type="active site" evidence="8">
    <location>
        <position position="94"/>
    </location>
</feature>
<reference evidence="12 13" key="1">
    <citation type="submission" date="2016-10" db="EMBL/GenBank/DDBJ databases">
        <authorList>
            <person name="Varghese N."/>
            <person name="Submissions S."/>
        </authorList>
    </citation>
    <scope>NUCLEOTIDE SEQUENCE [LARGE SCALE GENOMIC DNA]</scope>
    <source>
        <strain evidence="12 13">CGMCC 1.11215</strain>
    </source>
</reference>
<feature type="binding site" evidence="6">
    <location>
        <position position="61"/>
    </location>
    <ligand>
        <name>substrate</name>
    </ligand>
</feature>
<evidence type="ECO:0000256" key="9">
    <source>
        <dbReference type="SAM" id="MobiDB-lite"/>
    </source>
</evidence>
<organism evidence="12 13">
    <name type="scientific">Cryobacterium flavum</name>
    <dbReference type="NCBI Taxonomy" id="1424659"/>
    <lineage>
        <taxon>Bacteria</taxon>
        <taxon>Bacillati</taxon>
        <taxon>Actinomycetota</taxon>
        <taxon>Actinomycetes</taxon>
        <taxon>Micrococcales</taxon>
        <taxon>Microbacteriaceae</taxon>
        <taxon>Cryobacterium</taxon>
    </lineage>
</organism>
<dbReference type="Gene3D" id="3.40.50.40">
    <property type="match status" value="1"/>
</dbReference>
<dbReference type="PRINTS" id="PR00139">
    <property type="entry name" value="ASNGLNASE"/>
</dbReference>
<dbReference type="InterPro" id="IPR027474">
    <property type="entry name" value="L-asparaginase_N"/>
</dbReference>
<feature type="active site" description="O-isoaspartyl threonine intermediate" evidence="5">
    <location>
        <position position="17"/>
    </location>
</feature>
<dbReference type="InterPro" id="IPR020827">
    <property type="entry name" value="Asparaginase/glutaminase_AS1"/>
</dbReference>
<dbReference type="SFLD" id="SFLDS00057">
    <property type="entry name" value="Glutaminase/Asparaginase"/>
    <property type="match status" value="1"/>
</dbReference>
<accession>A0A5E9FYB7</accession>
<keyword evidence="3" id="KW-0378">Hydrolase</keyword>
<dbReference type="RefSeq" id="WP_241983086.1">
    <property type="nucleotide sequence ID" value="NZ_FNIB01000005.1"/>
</dbReference>
<dbReference type="InterPro" id="IPR036152">
    <property type="entry name" value="Asp/glu_Ase-like_sf"/>
</dbReference>
<dbReference type="InterPro" id="IPR040919">
    <property type="entry name" value="Asparaginase_C"/>
</dbReference>
<dbReference type="Pfam" id="PF17763">
    <property type="entry name" value="Asparaginase_C"/>
    <property type="match status" value="1"/>
</dbReference>
<dbReference type="InterPro" id="IPR037152">
    <property type="entry name" value="L-asparaginase_N_sf"/>
</dbReference>
<feature type="binding site" evidence="6">
    <location>
        <begin position="94"/>
        <end position="95"/>
    </location>
    <ligand>
        <name>substrate</name>
    </ligand>
</feature>
<dbReference type="CDD" id="cd08964">
    <property type="entry name" value="L-asparaginase_II"/>
    <property type="match status" value="1"/>
</dbReference>
<evidence type="ECO:0000256" key="7">
    <source>
        <dbReference type="PROSITE-ProRule" id="PRU10099"/>
    </source>
</evidence>
<dbReference type="PIRSF" id="PIRSF500176">
    <property type="entry name" value="L_ASNase"/>
    <property type="match status" value="1"/>
</dbReference>
<evidence type="ECO:0000256" key="3">
    <source>
        <dbReference type="ARBA" id="ARBA00022801"/>
    </source>
</evidence>
<protein>
    <recommendedName>
        <fullName evidence="2">asparaginase</fullName>
        <ecNumber evidence="2">3.5.1.1</ecNumber>
    </recommendedName>
</protein>
<evidence type="ECO:0000256" key="2">
    <source>
        <dbReference type="ARBA" id="ARBA00012920"/>
    </source>
</evidence>
<evidence type="ECO:0000256" key="6">
    <source>
        <dbReference type="PIRSR" id="PIRSR001220-2"/>
    </source>
</evidence>
<dbReference type="SMART" id="SM00870">
    <property type="entry name" value="Asparaginase"/>
    <property type="match status" value="1"/>
</dbReference>